<evidence type="ECO:0000313" key="3">
    <source>
        <dbReference type="Proteomes" id="UP001072034"/>
    </source>
</evidence>
<feature type="region of interest" description="Disordered" evidence="1">
    <location>
        <begin position="1"/>
        <end position="73"/>
    </location>
</feature>
<evidence type="ECO:0000256" key="1">
    <source>
        <dbReference type="SAM" id="MobiDB-lite"/>
    </source>
</evidence>
<keyword evidence="3" id="KW-1185">Reference proteome</keyword>
<accession>A0ABT4I763</accession>
<proteinExistence type="predicted"/>
<feature type="compositionally biased region" description="Basic and acidic residues" evidence="1">
    <location>
        <begin position="14"/>
        <end position="56"/>
    </location>
</feature>
<dbReference type="EMBL" id="JAPTMY010000009">
    <property type="protein sequence ID" value="MCZ0857570.1"/>
    <property type="molecule type" value="Genomic_DNA"/>
</dbReference>
<sequence length="73" mass="7994">MSGRRRVVALSPQDRARVARGESPEADAETERRRSLDALADARAREGGVSGRRDGEESANDAQLLRDVPPHWG</sequence>
<protein>
    <submittedName>
        <fullName evidence="2">Transcriptional regulator</fullName>
    </submittedName>
</protein>
<evidence type="ECO:0000313" key="2">
    <source>
        <dbReference type="EMBL" id="MCZ0857570.1"/>
    </source>
</evidence>
<comment type="caution">
    <text evidence="2">The sequence shown here is derived from an EMBL/GenBank/DDBJ whole genome shotgun (WGS) entry which is preliminary data.</text>
</comment>
<organism evidence="2 3">
    <name type="scientific">Actinomyces israelii</name>
    <dbReference type="NCBI Taxonomy" id="1659"/>
    <lineage>
        <taxon>Bacteria</taxon>
        <taxon>Bacillati</taxon>
        <taxon>Actinomycetota</taxon>
        <taxon>Actinomycetes</taxon>
        <taxon>Actinomycetales</taxon>
        <taxon>Actinomycetaceae</taxon>
        <taxon>Actinomyces</taxon>
    </lineage>
</organism>
<dbReference type="RefSeq" id="WP_268917128.1">
    <property type="nucleotide sequence ID" value="NZ_CP124548.1"/>
</dbReference>
<reference evidence="2" key="1">
    <citation type="submission" date="2022-10" db="EMBL/GenBank/DDBJ databases">
        <title>Genome sequence of Actinomyces israelii ATCC 10048.</title>
        <authorList>
            <person name="Watt R.M."/>
            <person name="Tong W.M."/>
        </authorList>
    </citation>
    <scope>NUCLEOTIDE SEQUENCE</scope>
    <source>
        <strain evidence="2">ATCC 10048</strain>
    </source>
</reference>
<name>A0ABT4I763_9ACTO</name>
<gene>
    <name evidence="2" type="ORF">OHJ16_05880</name>
</gene>
<dbReference type="Proteomes" id="UP001072034">
    <property type="component" value="Unassembled WGS sequence"/>
</dbReference>